<accession>A0AAE1VWJ7</accession>
<organism evidence="1 2">
    <name type="scientific">Anisodus tanguticus</name>
    <dbReference type="NCBI Taxonomy" id="243964"/>
    <lineage>
        <taxon>Eukaryota</taxon>
        <taxon>Viridiplantae</taxon>
        <taxon>Streptophyta</taxon>
        <taxon>Embryophyta</taxon>
        <taxon>Tracheophyta</taxon>
        <taxon>Spermatophyta</taxon>
        <taxon>Magnoliopsida</taxon>
        <taxon>eudicotyledons</taxon>
        <taxon>Gunneridae</taxon>
        <taxon>Pentapetalae</taxon>
        <taxon>asterids</taxon>
        <taxon>lamiids</taxon>
        <taxon>Solanales</taxon>
        <taxon>Solanaceae</taxon>
        <taxon>Solanoideae</taxon>
        <taxon>Hyoscyameae</taxon>
        <taxon>Anisodus</taxon>
    </lineage>
</organism>
<protein>
    <submittedName>
        <fullName evidence="1">Uncharacterized protein</fullName>
    </submittedName>
</protein>
<gene>
    <name evidence="1" type="ORF">RND71_002423</name>
</gene>
<dbReference type="AlphaFoldDB" id="A0AAE1VWJ7"/>
<keyword evidence="2" id="KW-1185">Reference proteome</keyword>
<comment type="caution">
    <text evidence="1">The sequence shown here is derived from an EMBL/GenBank/DDBJ whole genome shotgun (WGS) entry which is preliminary data.</text>
</comment>
<evidence type="ECO:0000313" key="2">
    <source>
        <dbReference type="Proteomes" id="UP001291623"/>
    </source>
</evidence>
<proteinExistence type="predicted"/>
<evidence type="ECO:0000313" key="1">
    <source>
        <dbReference type="EMBL" id="KAK4380561.1"/>
    </source>
</evidence>
<name>A0AAE1VWJ7_9SOLA</name>
<reference evidence="1" key="1">
    <citation type="submission" date="2023-12" db="EMBL/GenBank/DDBJ databases">
        <title>Genome assembly of Anisodus tanguticus.</title>
        <authorList>
            <person name="Wang Y.-J."/>
        </authorList>
    </citation>
    <scope>NUCLEOTIDE SEQUENCE</scope>
    <source>
        <strain evidence="1">KB-2021</strain>
        <tissue evidence="1">Leaf</tissue>
    </source>
</reference>
<dbReference type="Proteomes" id="UP001291623">
    <property type="component" value="Unassembled WGS sequence"/>
</dbReference>
<sequence>MMRLEEKFEEQKEQFEEQKTTMRQEIVEDFMTKLQHCLKLPQHEQQLICRTSSLFLHTVNSDISLQFNYPIAYLKMDEISLFSNSLGQRYAQGSFLVESANLPSTAIALMTSSVATTFLVNSFDEGVNYLEYGDFQSSQKSLKFHRRVIKRVLKIHNILKQIYVGIGGNRGGHQGLWTIFPTVVRLEDLKKKWKEDFNQIVSQIECGAHVTTASGADMDMHKATSNLKTDKIACHVPITKEGSPNIKYKLVAFDKSKIEMRHKNFKKANEAARLRNFSTKQKRLTSRSE</sequence>
<dbReference type="EMBL" id="JAVYJV010000001">
    <property type="protein sequence ID" value="KAK4380561.1"/>
    <property type="molecule type" value="Genomic_DNA"/>
</dbReference>